<protein>
    <submittedName>
        <fullName evidence="2">Dihydrofolate reductase</fullName>
    </submittedName>
</protein>
<dbReference type="Pfam" id="PF01872">
    <property type="entry name" value="RibD_C"/>
    <property type="match status" value="1"/>
</dbReference>
<accession>A0A848L0Q3</accession>
<comment type="caution">
    <text evidence="2">The sequence shown here is derived from an EMBL/GenBank/DDBJ whole genome shotgun (WGS) entry which is preliminary data.</text>
</comment>
<reference evidence="2 3" key="1">
    <citation type="submission" date="2020-04" db="EMBL/GenBank/DDBJ databases">
        <title>Gordonia sp. nov. TBRC 11910.</title>
        <authorList>
            <person name="Suriyachadkun C."/>
        </authorList>
    </citation>
    <scope>NUCLEOTIDE SEQUENCE [LARGE SCALE GENOMIC DNA]</scope>
    <source>
        <strain evidence="2 3">TBRC 11910</strain>
    </source>
</reference>
<dbReference type="InterPro" id="IPR024072">
    <property type="entry name" value="DHFR-like_dom_sf"/>
</dbReference>
<dbReference type="EMBL" id="JABBNB010000037">
    <property type="protein sequence ID" value="NMO04540.1"/>
    <property type="molecule type" value="Genomic_DNA"/>
</dbReference>
<dbReference type="SUPFAM" id="SSF53597">
    <property type="entry name" value="Dihydrofolate reductase-like"/>
    <property type="match status" value="1"/>
</dbReference>
<proteinExistence type="predicted"/>
<dbReference type="PANTHER" id="PTHR38011:SF11">
    <property type="entry name" value="2,5-DIAMINO-6-RIBOSYLAMINO-4(3H)-PYRIMIDINONE 5'-PHOSPHATE REDUCTASE"/>
    <property type="match status" value="1"/>
</dbReference>
<dbReference type="Gene3D" id="3.40.430.10">
    <property type="entry name" value="Dihydrofolate Reductase, subunit A"/>
    <property type="match status" value="1"/>
</dbReference>
<evidence type="ECO:0000313" key="3">
    <source>
        <dbReference type="Proteomes" id="UP000550729"/>
    </source>
</evidence>
<dbReference type="PANTHER" id="PTHR38011">
    <property type="entry name" value="DIHYDROFOLATE REDUCTASE FAMILY PROTEIN (AFU_ORTHOLOGUE AFUA_8G06820)"/>
    <property type="match status" value="1"/>
</dbReference>
<dbReference type="InterPro" id="IPR050765">
    <property type="entry name" value="Riboflavin_Biosynth_HTPR"/>
</dbReference>
<gene>
    <name evidence="2" type="ORF">HH308_25295</name>
</gene>
<dbReference type="GO" id="GO:0008703">
    <property type="term" value="F:5-amino-6-(5-phosphoribosylamino)uracil reductase activity"/>
    <property type="evidence" value="ECO:0007669"/>
    <property type="project" value="InterPro"/>
</dbReference>
<evidence type="ECO:0000259" key="1">
    <source>
        <dbReference type="Pfam" id="PF01872"/>
    </source>
</evidence>
<name>A0A848L0Q3_9ACTN</name>
<organism evidence="2 3">
    <name type="scientific">Gordonia asplenii</name>
    <dbReference type="NCBI Taxonomy" id="2725283"/>
    <lineage>
        <taxon>Bacteria</taxon>
        <taxon>Bacillati</taxon>
        <taxon>Actinomycetota</taxon>
        <taxon>Actinomycetes</taxon>
        <taxon>Mycobacteriales</taxon>
        <taxon>Gordoniaceae</taxon>
        <taxon>Gordonia</taxon>
    </lineage>
</organism>
<dbReference type="RefSeq" id="WP_170197044.1">
    <property type="nucleotide sequence ID" value="NZ_JABBNB010000037.1"/>
</dbReference>
<dbReference type="InterPro" id="IPR002734">
    <property type="entry name" value="RibDG_C"/>
</dbReference>
<dbReference type="GO" id="GO:0009231">
    <property type="term" value="P:riboflavin biosynthetic process"/>
    <property type="evidence" value="ECO:0007669"/>
    <property type="project" value="InterPro"/>
</dbReference>
<dbReference type="Proteomes" id="UP000550729">
    <property type="component" value="Unassembled WGS sequence"/>
</dbReference>
<keyword evidence="3" id="KW-1185">Reference proteome</keyword>
<evidence type="ECO:0000313" key="2">
    <source>
        <dbReference type="EMBL" id="NMO04540.1"/>
    </source>
</evidence>
<feature type="domain" description="Bacterial bifunctional deaminase-reductase C-terminal" evidence="1">
    <location>
        <begin position="72"/>
        <end position="156"/>
    </location>
</feature>
<sequence length="180" mass="20195">MTRFRFYTASSIDGFLADAADNLDWLFTQPIDENGPLNYKEFIADVGVVVMGATTYEWILARNARTGEAWQYTQPTWIFTHRQLRPIAENVHIVAGEPTDFRQTLIDAAGDKDVWIVGGGDLATQFADAGLLDDLVICYAPVTLGAGRPLFTKPYDLELRELDRNKAFIMARYDVVGARQ</sequence>
<dbReference type="AlphaFoldDB" id="A0A848L0Q3"/>